<dbReference type="InterPro" id="IPR001841">
    <property type="entry name" value="Znf_RING"/>
</dbReference>
<keyword evidence="3" id="KW-0812">Transmembrane</keyword>
<feature type="region of interest" description="Disordered" evidence="2">
    <location>
        <begin position="94"/>
        <end position="173"/>
    </location>
</feature>
<evidence type="ECO:0000256" key="3">
    <source>
        <dbReference type="SAM" id="Phobius"/>
    </source>
</evidence>
<dbReference type="PANTHER" id="PTHR22765:SF411">
    <property type="entry name" value="OS02G0248440 PROTEIN"/>
    <property type="match status" value="1"/>
</dbReference>
<feature type="compositionally biased region" description="Basic and acidic residues" evidence="2">
    <location>
        <begin position="153"/>
        <end position="165"/>
    </location>
</feature>
<reference evidence="5 6" key="1">
    <citation type="submission" date="2024-10" db="EMBL/GenBank/DDBJ databases">
        <title>Updated reference genomes for cyclostephanoid diatoms.</title>
        <authorList>
            <person name="Roberts W.R."/>
            <person name="Alverson A.J."/>
        </authorList>
    </citation>
    <scope>NUCLEOTIDE SEQUENCE [LARGE SCALE GENOMIC DNA]</scope>
    <source>
        <strain evidence="5 6">AJA276-08</strain>
    </source>
</reference>
<dbReference type="InterPro" id="IPR013083">
    <property type="entry name" value="Znf_RING/FYVE/PHD"/>
</dbReference>
<feature type="region of interest" description="Disordered" evidence="2">
    <location>
        <begin position="247"/>
        <end position="300"/>
    </location>
</feature>
<organism evidence="5 6">
    <name type="scientific">Stephanodiscus triporus</name>
    <dbReference type="NCBI Taxonomy" id="2934178"/>
    <lineage>
        <taxon>Eukaryota</taxon>
        <taxon>Sar</taxon>
        <taxon>Stramenopiles</taxon>
        <taxon>Ochrophyta</taxon>
        <taxon>Bacillariophyta</taxon>
        <taxon>Coscinodiscophyceae</taxon>
        <taxon>Thalassiosirophycidae</taxon>
        <taxon>Stephanodiscales</taxon>
        <taxon>Stephanodiscaceae</taxon>
        <taxon>Stephanodiscus</taxon>
    </lineage>
</organism>
<evidence type="ECO:0000259" key="4">
    <source>
        <dbReference type="PROSITE" id="PS50089"/>
    </source>
</evidence>
<dbReference type="GO" id="GO:0008270">
    <property type="term" value="F:zinc ion binding"/>
    <property type="evidence" value="ECO:0007669"/>
    <property type="project" value="UniProtKB-KW"/>
</dbReference>
<feature type="domain" description="RING-type" evidence="4">
    <location>
        <begin position="187"/>
        <end position="229"/>
    </location>
</feature>
<dbReference type="PANTHER" id="PTHR22765">
    <property type="entry name" value="RING FINGER AND PROTEASE ASSOCIATED DOMAIN-CONTAINING"/>
    <property type="match status" value="1"/>
</dbReference>
<dbReference type="Pfam" id="PF13639">
    <property type="entry name" value="zf-RING_2"/>
    <property type="match status" value="1"/>
</dbReference>
<keyword evidence="1" id="KW-0863">Zinc-finger</keyword>
<evidence type="ECO:0000256" key="1">
    <source>
        <dbReference type="PROSITE-ProRule" id="PRU00175"/>
    </source>
</evidence>
<name>A0ABD3PLX1_9STRA</name>
<feature type="compositionally biased region" description="Gly residues" evidence="2">
    <location>
        <begin position="97"/>
        <end position="113"/>
    </location>
</feature>
<dbReference type="EMBL" id="JALLAZ020000698">
    <property type="protein sequence ID" value="KAL3789113.1"/>
    <property type="molecule type" value="Genomic_DNA"/>
</dbReference>
<evidence type="ECO:0000256" key="2">
    <source>
        <dbReference type="SAM" id="MobiDB-lite"/>
    </source>
</evidence>
<dbReference type="PROSITE" id="PS50089">
    <property type="entry name" value="ZF_RING_2"/>
    <property type="match status" value="1"/>
</dbReference>
<keyword evidence="1" id="KW-0479">Metal-binding</keyword>
<evidence type="ECO:0000313" key="6">
    <source>
        <dbReference type="Proteomes" id="UP001530315"/>
    </source>
</evidence>
<sequence length="340" mass="35312">MREFINAQPQSVKSSGGPRVLIDGSDSWVFPPVTESAAGLAFVLMMFGCVCSLSLFLNTAFVRRGGESSGSAADGDDRVADHFFLLGPHGNNFNNNGVGGGGRSSHSSGGSGGDNLELRDKSDLPYPTEEGGNDRGRDVDEEEVGRASLDVAAEDRADANGRDSGRGLSEGLPSTKEDEVLFNQKTCSICLDEYEPGMRIRVLPCQHTFHSDCIFPWLTERSPTCPLCKAMFEAVQCEADAGVDDGAAGGGAAAEDAGEGAGTAVEGTRSSAGGIIDPSTVATTPLSAEPESDGRRWSSAGMRGRLFRGWGLFGGDGDGDGALSHPLEEPLLAAGEDGTV</sequence>
<dbReference type="SMART" id="SM00184">
    <property type="entry name" value="RING"/>
    <property type="match status" value="1"/>
</dbReference>
<accession>A0ABD3PLX1</accession>
<dbReference type="CDD" id="cd16454">
    <property type="entry name" value="RING-H2_PA-TM-RING"/>
    <property type="match status" value="1"/>
</dbReference>
<keyword evidence="6" id="KW-1185">Reference proteome</keyword>
<gene>
    <name evidence="5" type="ORF">ACHAW5_004168</name>
</gene>
<dbReference type="InterPro" id="IPR051826">
    <property type="entry name" value="E3_ubiquitin-ligase_domain"/>
</dbReference>
<keyword evidence="1" id="KW-0862">Zinc</keyword>
<evidence type="ECO:0000313" key="5">
    <source>
        <dbReference type="EMBL" id="KAL3789113.1"/>
    </source>
</evidence>
<dbReference type="Proteomes" id="UP001530315">
    <property type="component" value="Unassembled WGS sequence"/>
</dbReference>
<proteinExistence type="predicted"/>
<feature type="region of interest" description="Disordered" evidence="2">
    <location>
        <begin position="321"/>
        <end position="340"/>
    </location>
</feature>
<comment type="caution">
    <text evidence="5">The sequence shown here is derived from an EMBL/GenBank/DDBJ whole genome shotgun (WGS) entry which is preliminary data.</text>
</comment>
<keyword evidence="3" id="KW-1133">Transmembrane helix</keyword>
<dbReference type="AlphaFoldDB" id="A0ABD3PLX1"/>
<feature type="transmembrane region" description="Helical" evidence="3">
    <location>
        <begin position="37"/>
        <end position="57"/>
    </location>
</feature>
<dbReference type="Gene3D" id="3.30.40.10">
    <property type="entry name" value="Zinc/RING finger domain, C3HC4 (zinc finger)"/>
    <property type="match status" value="1"/>
</dbReference>
<dbReference type="SUPFAM" id="SSF57850">
    <property type="entry name" value="RING/U-box"/>
    <property type="match status" value="1"/>
</dbReference>
<keyword evidence="3" id="KW-0472">Membrane</keyword>
<protein>
    <recommendedName>
        <fullName evidence="4">RING-type domain-containing protein</fullName>
    </recommendedName>
</protein>